<dbReference type="InterPro" id="IPR017853">
    <property type="entry name" value="GH"/>
</dbReference>
<dbReference type="KEGG" id="rbc:BN938_1905"/>
<dbReference type="GO" id="GO:0005975">
    <property type="term" value="P:carbohydrate metabolic process"/>
    <property type="evidence" value="ECO:0007669"/>
    <property type="project" value="UniProtKB-ARBA"/>
</dbReference>
<dbReference type="SUPFAM" id="SSF55545">
    <property type="entry name" value="beta-N-acetylhexosaminidase-like domain"/>
    <property type="match status" value="1"/>
</dbReference>
<accession>A0A060RDN5</accession>
<gene>
    <name evidence="7" type="ORF">BN938_1905</name>
</gene>
<dbReference type="eggNOG" id="COG3525">
    <property type="taxonomic scope" value="Bacteria"/>
</dbReference>
<dbReference type="EMBL" id="HG934468">
    <property type="protein sequence ID" value="CDN31984.1"/>
    <property type="molecule type" value="Genomic_DNA"/>
</dbReference>
<evidence type="ECO:0000256" key="4">
    <source>
        <dbReference type="SAM" id="SignalP"/>
    </source>
</evidence>
<evidence type="ECO:0000259" key="6">
    <source>
        <dbReference type="PROSITE" id="PS52009"/>
    </source>
</evidence>
<dbReference type="GO" id="GO:0015929">
    <property type="term" value="F:hexosaminidase activity"/>
    <property type="evidence" value="ECO:0007669"/>
    <property type="project" value="UniProtKB-ARBA"/>
</dbReference>
<comment type="similarity">
    <text evidence="3">Belongs to the glycosyl hydrolase 84 family.</text>
</comment>
<dbReference type="InterPro" id="IPR008979">
    <property type="entry name" value="Galactose-bd-like_sf"/>
</dbReference>
<sequence length="923" mass="104176">MKPLLLTLTMLLASAATLTAQTIYPTPQKAIISDNKHFLLKGGVQIRGAAQADKDALDLLKTLVEDNKKSTISLTIGERDDKVFAKAAKVDMPDVSGAYYLKVDQTGITIMGVDERGTYYGVQTLRQLIERDIIPFAEILDYPEVAFRGSVEGFYGKPWSHRDRLAQFKFYGENKLNTYIYGPKDDPYHSSLSNHGTSTATDTKGGWRVPYPTAEAEQIRELAMTARKNKVDFVWAIHPGQDIKWNEEDYNHLINKFEDMYRLGVRSFAVFFDDISGEGTNARKQAELLNRINREFVQKKGDVTPLIMCPTEYNKSWANPKPEGYLSILGEQLDPSVQIMWTGDRVCADITMETLNWINERIKRPTYIWWNFPVTDYVRHILLQGPSYGLAVEATKKDMAGFVSNPMENAESSKIALFGVADYTWNPKAYNYLQTWEQAFKAIMPEAAARYRTFAIHSSDLEQNGHGYRRDESWETTLINPLDYSKRDFDALLKDYRELSTSAQTVMDMCKNSYLLEEMKPWLVQAVELGNRGQMLMNFIGVWEHGDNPAIWEGYLSQRMTSEQTAAYNKHKVGTLKLQPFINQTRATIAEKFYEKLSGKPLKKVIPMTSFARQETLPAMIDGNSQSYFYSWGAQKAGDWVGVDLGEPTVVNNIYVEQGRKQGDRDYFQEAILEYSNDAINWTTLKEIGDSTYTIKYNEKPIEARYVRLRADAGVSTKNWTAFRRFDVNPMQREAIMLTNIAQVAATRVVTEGKNIAIQPILEVIRVEPEGYFGIELPLTGGIEKVDVDLNINRPVIEYSVDGAVWSDKALSQARYIRYINKGAKPVEVNLRRFVVTTTADNEGALMNLFDKNLESTYPLNGKLAVVVPAGARSVVILAAGDAKAAVNGKANIIDGAYSQMALGDDKEIVIEGAGTLHEIVFE</sequence>
<dbReference type="Pfam" id="PF00754">
    <property type="entry name" value="F5_F8_type_C"/>
    <property type="match status" value="1"/>
</dbReference>
<feature type="chain" id="PRO_5001586264" evidence="4">
    <location>
        <begin position="21"/>
        <end position="923"/>
    </location>
</feature>
<dbReference type="PATRIC" id="fig|1433126.3.peg.1883"/>
<dbReference type="InterPro" id="IPR029018">
    <property type="entry name" value="Hex-like_dom2"/>
</dbReference>
<dbReference type="SUPFAM" id="SSF140657">
    <property type="entry name" value="Hyaluronidase post-catalytic domain-like"/>
    <property type="match status" value="1"/>
</dbReference>
<dbReference type="GO" id="GO:1901135">
    <property type="term" value="P:carbohydrate derivative metabolic process"/>
    <property type="evidence" value="ECO:0007669"/>
    <property type="project" value="UniProtKB-ARBA"/>
</dbReference>
<feature type="domain" description="F5/8 type C" evidence="5">
    <location>
        <begin position="590"/>
        <end position="731"/>
    </location>
</feature>
<dbReference type="Gene3D" id="2.60.120.260">
    <property type="entry name" value="Galactose-binding domain-like"/>
    <property type="match status" value="1"/>
</dbReference>
<evidence type="ECO:0000256" key="3">
    <source>
        <dbReference type="PROSITE-ProRule" id="PRU01353"/>
    </source>
</evidence>
<dbReference type="PROSITE" id="PS50022">
    <property type="entry name" value="FA58C_3"/>
    <property type="match status" value="1"/>
</dbReference>
<keyword evidence="4" id="KW-0732">Signal</keyword>
<dbReference type="STRING" id="1433126.BN938_1905"/>
<name>A0A060RDN5_9BACT</name>
<reference evidence="7 8" key="1">
    <citation type="journal article" date="2015" name="Genome Announc.">
        <title>Complete Genome Sequence of the Novel Leech Symbiont Mucinivorans hirudinis M3T.</title>
        <authorList>
            <person name="Nelson M.C."/>
            <person name="Bomar L."/>
            <person name="Graf J."/>
        </authorList>
    </citation>
    <scope>NUCLEOTIDE SEQUENCE [LARGE SCALE GENOMIC DNA]</scope>
    <source>
        <strain evidence="8">M3</strain>
    </source>
</reference>
<dbReference type="Pfam" id="PF07555">
    <property type="entry name" value="NAGidase"/>
    <property type="match status" value="1"/>
</dbReference>
<evidence type="ECO:0000259" key="5">
    <source>
        <dbReference type="PROSITE" id="PS50022"/>
    </source>
</evidence>
<keyword evidence="1 3" id="KW-0378">Hydrolase</keyword>
<proteinExistence type="inferred from homology"/>
<dbReference type="Proteomes" id="UP000027616">
    <property type="component" value="Chromosome I"/>
</dbReference>
<evidence type="ECO:0000313" key="8">
    <source>
        <dbReference type="Proteomes" id="UP000027616"/>
    </source>
</evidence>
<dbReference type="SUPFAM" id="SSF51445">
    <property type="entry name" value="(Trans)glycosidases"/>
    <property type="match status" value="1"/>
</dbReference>
<feature type="signal peptide" evidence="4">
    <location>
        <begin position="1"/>
        <end position="20"/>
    </location>
</feature>
<protein>
    <submittedName>
        <fullName evidence="7">Hyaluronidase</fullName>
    </submittedName>
</protein>
<dbReference type="InterPro" id="IPR000421">
    <property type="entry name" value="FA58C"/>
</dbReference>
<organism evidence="7 8">
    <name type="scientific">Mucinivorans hirudinis</name>
    <dbReference type="NCBI Taxonomy" id="1433126"/>
    <lineage>
        <taxon>Bacteria</taxon>
        <taxon>Pseudomonadati</taxon>
        <taxon>Bacteroidota</taxon>
        <taxon>Bacteroidia</taxon>
        <taxon>Bacteroidales</taxon>
        <taxon>Rikenellaceae</taxon>
        <taxon>Mucinivorans</taxon>
    </lineage>
</organism>
<dbReference type="Gene3D" id="1.20.58.460">
    <property type="entry name" value="Hyaluronidase post-catalytic domain-like"/>
    <property type="match status" value="1"/>
</dbReference>
<keyword evidence="8" id="KW-1185">Reference proteome</keyword>
<dbReference type="Gene3D" id="3.20.20.80">
    <property type="entry name" value="Glycosidases"/>
    <property type="match status" value="1"/>
</dbReference>
<dbReference type="PANTHER" id="PTHR13170">
    <property type="entry name" value="O-GLCNACASE"/>
    <property type="match status" value="1"/>
</dbReference>
<evidence type="ECO:0000313" key="7">
    <source>
        <dbReference type="EMBL" id="CDN31984.1"/>
    </source>
</evidence>
<feature type="active site" description="Proton donor" evidence="3">
    <location>
        <position position="274"/>
    </location>
</feature>
<dbReference type="AlphaFoldDB" id="A0A060RDN5"/>
<dbReference type="Gene3D" id="3.30.379.10">
    <property type="entry name" value="Chitobiase/beta-hexosaminidase domain 2-like"/>
    <property type="match status" value="1"/>
</dbReference>
<dbReference type="InterPro" id="IPR051822">
    <property type="entry name" value="Glycosyl_Hydrolase_84"/>
</dbReference>
<dbReference type="Pfam" id="PF02838">
    <property type="entry name" value="Glyco_hydro_20b"/>
    <property type="match status" value="1"/>
</dbReference>
<dbReference type="InterPro" id="IPR013780">
    <property type="entry name" value="Glyco_hydro_b"/>
</dbReference>
<feature type="domain" description="GH84" evidence="6">
    <location>
        <begin position="146"/>
        <end position="428"/>
    </location>
</feature>
<dbReference type="InterPro" id="IPR015882">
    <property type="entry name" value="HEX_bac_N"/>
</dbReference>
<dbReference type="PANTHER" id="PTHR13170:SF16">
    <property type="entry name" value="PROTEIN O-GLCNACASE"/>
    <property type="match status" value="1"/>
</dbReference>
<keyword evidence="2 3" id="KW-0326">Glycosidase</keyword>
<dbReference type="SUPFAM" id="SSF49785">
    <property type="entry name" value="Galactose-binding domain-like"/>
    <property type="match status" value="1"/>
</dbReference>
<dbReference type="HOGENOM" id="CLU_001501_2_0_10"/>
<evidence type="ECO:0000256" key="2">
    <source>
        <dbReference type="ARBA" id="ARBA00023295"/>
    </source>
</evidence>
<dbReference type="PROSITE" id="PS52009">
    <property type="entry name" value="GH84"/>
    <property type="match status" value="1"/>
</dbReference>
<dbReference type="Gene3D" id="2.60.40.1180">
    <property type="entry name" value="Golgi alpha-mannosidase II"/>
    <property type="match status" value="1"/>
</dbReference>
<dbReference type="OrthoDB" id="9760892at2"/>
<dbReference type="InterPro" id="IPR011496">
    <property type="entry name" value="O-GlcNAcase_cat"/>
</dbReference>
<evidence type="ECO:0000256" key="1">
    <source>
        <dbReference type="ARBA" id="ARBA00022801"/>
    </source>
</evidence>